<gene>
    <name evidence="8" type="primary">DTNB</name>
</gene>
<evidence type="ECO:0000256" key="6">
    <source>
        <dbReference type="SAM" id="MobiDB-lite"/>
    </source>
</evidence>
<dbReference type="Pfam" id="PF09068">
    <property type="entry name" value="EF-hand_2"/>
    <property type="match status" value="1"/>
</dbReference>
<dbReference type="SMART" id="SM00291">
    <property type="entry name" value="ZnF_ZZ"/>
    <property type="match status" value="1"/>
</dbReference>
<dbReference type="InterPro" id="IPR000433">
    <property type="entry name" value="Znf_ZZ"/>
</dbReference>
<sequence>KNTFCGSAGQIDVMSSPALYHRSISLTRDNRVNKEHERALKNFLIEMRKKNFDEIKLSTYRAAAKLVFVQTTTSLNLVDIYNVIEAFRENGLNTLDHTAEIDEPRLECIIASIYYSLYKRLPSKTDIDVEKCIAILTQWIMHAYDRDGIKKIRVLSVKTALSTLCEGRLVDKLRYVYTQISESNGILNVAKLDNYLRDLLTLPCAVGEEPNFGYSEDILESFIKPTGVLERTHTKLDEFLEAFLNEQTNGVLYWLHMLHKICKASEVEHLIQCKGCGIKSFLGLRYKCLHCYNYHFCQDCFWREKVSGGHKRDHDMREYTTWNKSDKGSTVRNKLLCSPSPTSPRLPDYPKEPEPNKMLDMSNIVPPLPCEPCSPSSTLPRSPKVRNSESQHSTLSKGSSNFSAFLDRQDEEHSLIKMYAQRLAACALNNNSLQTESRSLPLNTSAEQKLIITSLEEKNKFLLHQINQLKAEHEETINNAQQLGCDPNLLTELRVLRLRKDELEMRMSALQETRRELMVQLEGLMKLLKNNQINSPRIVPRVSDEPRPSIVSLTSNTSSTLMRGVNGEVKEAFGKSGAKEVSDQMGDDLQADLLAAVEEVASAMTTVVTEIRADGTPFQEYDEQQINVDVVVAVSSAKNTVSNTEVTVY</sequence>
<evidence type="ECO:0000313" key="8">
    <source>
        <dbReference type="EMBL" id="CDG71841.1"/>
    </source>
</evidence>
<reference evidence="8" key="1">
    <citation type="journal article" date="2013" name="Genome Biol. Evol.">
        <title>Punctuated emergences of genetic and phenotypic innovations in eumetazoan, bilaterian, euteleostome, and hominidae ancestors.</title>
        <authorList>
            <person name="Wenger Y."/>
            <person name="Galliot B."/>
        </authorList>
    </citation>
    <scope>NUCLEOTIDE SEQUENCE</scope>
    <source>
        <tissue evidence="8">Whole animals</tissue>
    </source>
</reference>
<proteinExistence type="evidence at transcript level"/>
<feature type="region of interest" description="Disordered" evidence="6">
    <location>
        <begin position="325"/>
        <end position="361"/>
    </location>
</feature>
<accession>T2MI97</accession>
<feature type="coiled-coil region" evidence="5">
    <location>
        <begin position="452"/>
        <end position="527"/>
    </location>
</feature>
<evidence type="ECO:0000256" key="2">
    <source>
        <dbReference type="ARBA" id="ARBA00022771"/>
    </source>
</evidence>
<dbReference type="Gene3D" id="1.10.238.10">
    <property type="entry name" value="EF-hand"/>
    <property type="match status" value="2"/>
</dbReference>
<dbReference type="PANTHER" id="PTHR12268">
    <property type="entry name" value="E3 UBIQUITIN-PROTEIN LIGASE KCMF1"/>
    <property type="match status" value="1"/>
</dbReference>
<name>T2MI97_HYDVU</name>
<dbReference type="GO" id="GO:0045202">
    <property type="term" value="C:synapse"/>
    <property type="evidence" value="ECO:0007669"/>
    <property type="project" value="TreeGrafter"/>
</dbReference>
<dbReference type="AlphaFoldDB" id="T2MI97"/>
<dbReference type="SUPFAM" id="SSF57850">
    <property type="entry name" value="RING/U-box"/>
    <property type="match status" value="1"/>
</dbReference>
<protein>
    <submittedName>
        <fullName evidence="8">Dystrobrevin beta</fullName>
    </submittedName>
</protein>
<dbReference type="PANTHER" id="PTHR12268:SF27">
    <property type="entry name" value="DYSTROBREVIN, ISOFORM F"/>
    <property type="match status" value="1"/>
</dbReference>
<dbReference type="OrthoDB" id="6019271at2759"/>
<feature type="domain" description="ZZ-type" evidence="7">
    <location>
        <begin position="268"/>
        <end position="324"/>
    </location>
</feature>
<dbReference type="GO" id="GO:0008270">
    <property type="term" value="F:zinc ion binding"/>
    <property type="evidence" value="ECO:0007669"/>
    <property type="project" value="UniProtKB-KW"/>
</dbReference>
<dbReference type="InterPro" id="IPR043145">
    <property type="entry name" value="Znf_ZZ_sf"/>
</dbReference>
<organism evidence="8">
    <name type="scientific">Hydra vulgaris</name>
    <name type="common">Hydra</name>
    <name type="synonym">Hydra attenuata</name>
    <dbReference type="NCBI Taxonomy" id="6087"/>
    <lineage>
        <taxon>Eukaryota</taxon>
        <taxon>Metazoa</taxon>
        <taxon>Cnidaria</taxon>
        <taxon>Hydrozoa</taxon>
        <taxon>Hydroidolina</taxon>
        <taxon>Anthoathecata</taxon>
        <taxon>Aplanulata</taxon>
        <taxon>Hydridae</taxon>
        <taxon>Hydra</taxon>
    </lineage>
</organism>
<dbReference type="GO" id="GO:0099536">
    <property type="term" value="P:synaptic signaling"/>
    <property type="evidence" value="ECO:0007669"/>
    <property type="project" value="TreeGrafter"/>
</dbReference>
<dbReference type="Gene3D" id="3.30.60.90">
    <property type="match status" value="1"/>
</dbReference>
<evidence type="ECO:0000259" key="7">
    <source>
        <dbReference type="PROSITE" id="PS50135"/>
    </source>
</evidence>
<dbReference type="InterPro" id="IPR050774">
    <property type="entry name" value="KCMF1/Dystrophin"/>
</dbReference>
<dbReference type="PROSITE" id="PS50135">
    <property type="entry name" value="ZF_ZZ_2"/>
    <property type="match status" value="1"/>
</dbReference>
<dbReference type="InterPro" id="IPR011992">
    <property type="entry name" value="EF-hand-dom_pair"/>
</dbReference>
<dbReference type="InterPro" id="IPR015154">
    <property type="entry name" value="EF-hand_dom_typ2"/>
</dbReference>
<keyword evidence="5" id="KW-0175">Coiled coil</keyword>
<feature type="compositionally biased region" description="Basic and acidic residues" evidence="6">
    <location>
        <begin position="348"/>
        <end position="357"/>
    </location>
</feature>
<dbReference type="GO" id="GO:0005886">
    <property type="term" value="C:plasma membrane"/>
    <property type="evidence" value="ECO:0007669"/>
    <property type="project" value="TreeGrafter"/>
</dbReference>
<evidence type="ECO:0000256" key="1">
    <source>
        <dbReference type="ARBA" id="ARBA00022723"/>
    </source>
</evidence>
<dbReference type="InterPro" id="IPR015153">
    <property type="entry name" value="EF-hand_dom_typ1"/>
</dbReference>
<dbReference type="EMBL" id="HAAD01005609">
    <property type="protein sequence ID" value="CDG71841.1"/>
    <property type="molecule type" value="mRNA"/>
</dbReference>
<feature type="region of interest" description="Disordered" evidence="6">
    <location>
        <begin position="374"/>
        <end position="400"/>
    </location>
</feature>
<feature type="non-terminal residue" evidence="8">
    <location>
        <position position="1"/>
    </location>
</feature>
<dbReference type="PROSITE" id="PS01357">
    <property type="entry name" value="ZF_ZZ_1"/>
    <property type="match status" value="1"/>
</dbReference>
<keyword evidence="2 4" id="KW-0863">Zinc-finger</keyword>
<keyword evidence="3" id="KW-0862">Zinc</keyword>
<keyword evidence="1" id="KW-0479">Metal-binding</keyword>
<evidence type="ECO:0000256" key="4">
    <source>
        <dbReference type="PROSITE-ProRule" id="PRU00228"/>
    </source>
</evidence>
<feature type="compositionally biased region" description="Polar residues" evidence="6">
    <location>
        <begin position="388"/>
        <end position="400"/>
    </location>
</feature>
<evidence type="ECO:0000256" key="5">
    <source>
        <dbReference type="SAM" id="Coils"/>
    </source>
</evidence>
<dbReference type="Pfam" id="PF09069">
    <property type="entry name" value="EF-hand_3"/>
    <property type="match status" value="1"/>
</dbReference>
<dbReference type="SUPFAM" id="SSF47473">
    <property type="entry name" value="EF-hand"/>
    <property type="match status" value="2"/>
</dbReference>
<evidence type="ECO:0000256" key="3">
    <source>
        <dbReference type="ARBA" id="ARBA00022833"/>
    </source>
</evidence>
<dbReference type="Pfam" id="PF00569">
    <property type="entry name" value="ZZ"/>
    <property type="match status" value="1"/>
</dbReference>